<dbReference type="SMART" id="SM00222">
    <property type="entry name" value="Sec7"/>
    <property type="match status" value="1"/>
</dbReference>
<proteinExistence type="inferred from homology"/>
<dbReference type="FunFam" id="3.40.1170.10:FF:000002">
    <property type="entry name" value="DNA mismatch repair protein"/>
    <property type="match status" value="1"/>
</dbReference>
<feature type="domain" description="SEC7" evidence="9">
    <location>
        <begin position="1521"/>
        <end position="1614"/>
    </location>
</feature>
<comment type="subcellular location">
    <subcellularLocation>
        <location evidence="2">Cytoplasm</location>
        <location evidence="2">Cytosol</location>
    </subcellularLocation>
    <subcellularLocation>
        <location evidence="1">Membrane</location>
        <topology evidence="1">Peripheral membrane protein</topology>
        <orientation evidence="1">Cytoplasmic side</orientation>
    </subcellularLocation>
</comment>
<dbReference type="GO" id="GO:0032012">
    <property type="term" value="P:regulation of ARF protein signal transduction"/>
    <property type="evidence" value="ECO:0007669"/>
    <property type="project" value="InterPro"/>
</dbReference>
<dbReference type="FunFam" id="3.40.50.300:FF:001335">
    <property type="entry name" value="DNA mismatch repair protein"/>
    <property type="match status" value="1"/>
</dbReference>
<dbReference type="Pfam" id="PF12783">
    <property type="entry name" value="Sec7-like_HUS"/>
    <property type="match status" value="1"/>
</dbReference>
<feature type="region of interest" description="Disordered" evidence="8">
    <location>
        <begin position="96"/>
        <end position="123"/>
    </location>
</feature>
<dbReference type="PANTHER" id="PTHR11361">
    <property type="entry name" value="DNA MISMATCH REPAIR PROTEIN MUTS FAMILY MEMBER"/>
    <property type="match status" value="1"/>
</dbReference>
<reference evidence="11" key="2">
    <citation type="submission" date="2019-10" db="EMBL/GenBank/DDBJ databases">
        <title>A de novo genome assembly of a pear dwarfing rootstock.</title>
        <authorList>
            <person name="Wang F."/>
            <person name="Wang J."/>
            <person name="Li S."/>
            <person name="Zhang Y."/>
            <person name="Fang M."/>
            <person name="Ma L."/>
            <person name="Zhao Y."/>
            <person name="Jiang S."/>
        </authorList>
    </citation>
    <scope>NUCLEOTIDE SEQUENCE [LARGE SCALE GENOMIC DNA]</scope>
</reference>
<dbReference type="Gene3D" id="3.40.1170.10">
    <property type="entry name" value="DNA repair protein MutS, domain I"/>
    <property type="match status" value="1"/>
</dbReference>
<dbReference type="SUPFAM" id="SSF48425">
    <property type="entry name" value="Sec7 domain"/>
    <property type="match status" value="1"/>
</dbReference>
<evidence type="ECO:0000256" key="8">
    <source>
        <dbReference type="SAM" id="MobiDB-lite"/>
    </source>
</evidence>
<dbReference type="InterPro" id="IPR000432">
    <property type="entry name" value="DNA_mismatch_repair_MutS_C"/>
</dbReference>
<dbReference type="CDD" id="cd03286">
    <property type="entry name" value="ABC_MSH6_euk"/>
    <property type="match status" value="1"/>
</dbReference>
<dbReference type="GO" id="GO:0016020">
    <property type="term" value="C:membrane"/>
    <property type="evidence" value="ECO:0007669"/>
    <property type="project" value="UniProtKB-SubCell"/>
</dbReference>
<dbReference type="OrthoDB" id="10252754at2759"/>
<keyword evidence="7" id="KW-0238">DNA-binding</keyword>
<dbReference type="GO" id="GO:0006298">
    <property type="term" value="P:mismatch repair"/>
    <property type="evidence" value="ECO:0007669"/>
    <property type="project" value="InterPro"/>
</dbReference>
<dbReference type="InterPro" id="IPR045076">
    <property type="entry name" value="MutS"/>
</dbReference>
<evidence type="ECO:0000313" key="10">
    <source>
        <dbReference type="EMBL" id="KAB2618528.1"/>
    </source>
</evidence>
<dbReference type="Gene3D" id="1.10.1420.10">
    <property type="match status" value="1"/>
</dbReference>
<dbReference type="Pfam" id="PF00488">
    <property type="entry name" value="MutS_V"/>
    <property type="match status" value="1"/>
</dbReference>
<dbReference type="Gene3D" id="1.10.1000.11">
    <property type="entry name" value="Arf Nucleotide-binding Site Opener,domain 2"/>
    <property type="match status" value="1"/>
</dbReference>
<evidence type="ECO:0000259" key="9">
    <source>
        <dbReference type="PROSITE" id="PS50190"/>
    </source>
</evidence>
<dbReference type="PANTHER" id="PTHR11361:SF148">
    <property type="entry name" value="DNA MISMATCH REPAIR PROTEIN MSH6"/>
    <property type="match status" value="1"/>
</dbReference>
<dbReference type="Pfam" id="PF01369">
    <property type="entry name" value="Sec7"/>
    <property type="match status" value="1"/>
</dbReference>
<keyword evidence="6" id="KW-0067">ATP-binding</keyword>
<dbReference type="PROSITE" id="PS00486">
    <property type="entry name" value="DNA_MISMATCH_REPAIR_2"/>
    <property type="match status" value="1"/>
</dbReference>
<dbReference type="SUPFAM" id="SSF55271">
    <property type="entry name" value="DNA repair protein MutS, domain I"/>
    <property type="match status" value="1"/>
</dbReference>
<name>A0A5N5GTE3_9ROSA</name>
<dbReference type="InterPro" id="IPR016151">
    <property type="entry name" value="DNA_mismatch_repair_MutS_N"/>
</dbReference>
<keyword evidence="11" id="KW-1185">Reference proteome</keyword>
<dbReference type="GO" id="GO:0030983">
    <property type="term" value="F:mismatched DNA binding"/>
    <property type="evidence" value="ECO:0007669"/>
    <property type="project" value="InterPro"/>
</dbReference>
<gene>
    <name evidence="10" type="ORF">D8674_014397</name>
</gene>
<evidence type="ECO:0000256" key="7">
    <source>
        <dbReference type="ARBA" id="ARBA00023125"/>
    </source>
</evidence>
<dbReference type="InterPro" id="IPR007860">
    <property type="entry name" value="DNA_mmatch_repair_MutS_con_dom"/>
</dbReference>
<dbReference type="SUPFAM" id="SSF53150">
    <property type="entry name" value="DNA repair protein MutS, domain II"/>
    <property type="match status" value="1"/>
</dbReference>
<sequence>MQRQQSILSFFKKPSPEKQSSDAATAPNGRRASQLPVTQREPKTSVSKQTTAALEVTGTDTPPEKAPRQILPVNVESLKESSPFANIMLKFMKVDDTQKAPQSQRKQSNAGSSNGCTESGKFTEPQGLCEQAVASQHFLFNKNVTNSNEKTGEASVVHIDSDIVGPETPGAQRLVPRMKRIQDDIPKFGDKLDGPLQNSSKRVKLLQEPAVALDKSHGEASDMASKFEWLDPSRIRDGNRKRPDDPLYDKTTLYIPPDALKKMSASQRQYWDVKCQYMDVVLFFKVGKFYELYELDAEIGHKELDWKMTLSGVGKCRQVGISESGIDDAVEKLVVRGYKVGRIEQLETSDQAKARGAKAVIPRKLVQVVTPSTTTDGNIGPDAVHLLALKEVSSEVHNGSVVYGFAFVDCAALKFWIGAISDDASCAALGALLMQVSPKEVIYESRGLSREAQKALKKYSTGSAALQLTPVQSLTDFSDASEVRNVIQLKGYFKGSSNSWNHGLDSEIHHEITLSALGVLIGHLSRLMLDDALRNGDILPYQVYRGCLKMDGQTLVNLEIFSNNADGGTLYAYLDNCVTSSGKRLLRKWLCHPLKSVEAINNRLDVVEDLLVHPEMIPLIAQYLRKIPDLERLLGRIRASVQSSASLLLPLFGKKVLKQRVKVFGTLVKGLRSGLDLLKLLQNEGHIIERLSKVFKVPSLSGSDGFDQHLTQFEAAVDSEFPNYQNHEATDSHAETLSILIELFIEKVKEWSDAIHAINCIDILRSFAVTASFPSGTMSRPVILPQSEDMTLNGENQSPTLATKGLWHPFALGENGGLPVPNDMVLGEGTDGHHPRTLLLTGPNMGGKSTILRATCLAVVLAQLGCYVPCETCVLSLVDVIFTRLGATDRIMTGESTFFVECTETASVLQHATQDSLVILDELGRGTSTFDGYAIAYAVFRHLVEKINCRLLFATHYHPLTKEFASHPHVTLQHMACSFKSKSACPSKSDQELVFLYRLTNGACPESYGLQVAMMAGIPEQVVKAASKAGQVMKKSIGQSFKTSEQRSEFSTLHESWLKTLLAATLTDPIGDEKGKSSRNKQTKLKRKELGLSCMLNTEVGAILAVVCRPLDPTSHCFAPPEDIIDPSFLQSLKSFRALILNPQQGWRTIEPSIYLSPFLDILKLGVFDEKTPGAKEAINTVVTSISTCRLERTDSVNEDTVMMNILQILTGIMNHRASVLLSDQAVCTIVNTCFQIVQQSANRGDLLMRSARYTMHALIQIIFSRLPEIDFQDEDGSASTDTEDADADDGNLDSGGEDVQLFALVLINSAIELSGDGIGSHSKLLRMMKDDLFHHLVYSGTSSSPLVFSMICSTVLNMYHFLRRFIRLQLEAFFTFVLFRVSAPRVSIQLQEVYVNYCDPLCHNVFEEIGMLLCKQSFPVASPLKTLQIQALEGLVIMIHNIADSIERENDTSPSGPYPIEITEYTLFWEDKLRDDSEVWVQFVRLRKAQKRKALIAGHHFNREKGMEYLKLSNLVSIQRLWLISFESPRRLRGFEAFSESFFEQRSADLFVNKDTVFILCYSLIMLNTDQHNPQVKKKMTEEEFIRNNRAINGGKDLPREYLCELFQSISNNAITLFGQSVMTVLMNPSRRIELMNRSKTVQPFILCDFDRRLGRDMFACVAGPSVTAISAFFEQAEEEELLHECIEGLFSDTLDELIATFSRFTTLLNPYASAEETLFAFSKDLMPRMSTLAIFTIAYNLGESIRGGWRNIVDCLLKLKRLNLLPQNSPEDAASLGMSEFEQNLKVIKQCRIGDIFSTSSNFPKDSLLNLGHSLIYAAAGKGQKFSTPVEEEETVGFCWDLIVAISLANVHRFQAFWLSFHDYLLAVAQFPMFSPIPFSEKAIVGLFKTNYAYCINCALGFIALRNSPSEKNLKILDLLADSVNLLIQWYRNQYSDPGNNYSIASNTNQLYQLFEPRYLRDVLAKRERRDGDERHGRDLEDCMELLTDVYLQFLIPISQCSSFRTFWLGVLRRMDTCMKADLGAYGESKLPEIVPELLRKMITEMKAKEILVQKEGDDLWEITHIQIQWIAPSIKEELFPEESL</sequence>
<dbReference type="GO" id="GO:0005524">
    <property type="term" value="F:ATP binding"/>
    <property type="evidence" value="ECO:0007669"/>
    <property type="project" value="UniProtKB-KW"/>
</dbReference>
<dbReference type="InterPro" id="IPR000904">
    <property type="entry name" value="Sec7_dom"/>
</dbReference>
<comment type="caution">
    <text evidence="10">The sequence shown here is derived from an EMBL/GenBank/DDBJ whole genome shotgun (WGS) entry which is preliminary data.</text>
</comment>
<evidence type="ECO:0000256" key="6">
    <source>
        <dbReference type="ARBA" id="ARBA00022840"/>
    </source>
</evidence>
<evidence type="ECO:0000256" key="4">
    <source>
        <dbReference type="ARBA" id="ARBA00022741"/>
    </source>
</evidence>
<dbReference type="InterPro" id="IPR036187">
    <property type="entry name" value="DNA_mismatch_repair_MutS_sf"/>
</dbReference>
<evidence type="ECO:0000256" key="1">
    <source>
        <dbReference type="ARBA" id="ARBA00004287"/>
    </source>
</evidence>
<dbReference type="PROSITE" id="PS50190">
    <property type="entry name" value="SEC7"/>
    <property type="match status" value="1"/>
</dbReference>
<dbReference type="GO" id="GO:0005085">
    <property type="term" value="F:guanyl-nucleotide exchange factor activity"/>
    <property type="evidence" value="ECO:0007669"/>
    <property type="project" value="InterPro"/>
</dbReference>
<dbReference type="SMART" id="SM00534">
    <property type="entry name" value="MUTSac"/>
    <property type="match status" value="1"/>
</dbReference>
<dbReference type="Pfam" id="PF05192">
    <property type="entry name" value="MutS_III"/>
    <property type="match status" value="1"/>
</dbReference>
<dbReference type="InterPro" id="IPR032691">
    <property type="entry name" value="Mon2/Sec7/BIG1-like_HUS"/>
</dbReference>
<organism evidence="10 11">
    <name type="scientific">Pyrus ussuriensis x Pyrus communis</name>
    <dbReference type="NCBI Taxonomy" id="2448454"/>
    <lineage>
        <taxon>Eukaryota</taxon>
        <taxon>Viridiplantae</taxon>
        <taxon>Streptophyta</taxon>
        <taxon>Embryophyta</taxon>
        <taxon>Tracheophyta</taxon>
        <taxon>Spermatophyta</taxon>
        <taxon>Magnoliopsida</taxon>
        <taxon>eudicotyledons</taxon>
        <taxon>Gunneridae</taxon>
        <taxon>Pentapetalae</taxon>
        <taxon>rosids</taxon>
        <taxon>fabids</taxon>
        <taxon>Rosales</taxon>
        <taxon>Rosaceae</taxon>
        <taxon>Amygdaloideae</taxon>
        <taxon>Maleae</taxon>
        <taxon>Pyrus</taxon>
    </lineage>
</organism>
<comment type="similarity">
    <text evidence="3">Belongs to the DNA mismatch repair MutS family.</text>
</comment>
<evidence type="ECO:0000313" key="11">
    <source>
        <dbReference type="Proteomes" id="UP000327157"/>
    </source>
</evidence>
<dbReference type="InterPro" id="IPR036678">
    <property type="entry name" value="MutS_con_dom_sf"/>
</dbReference>
<dbReference type="InterPro" id="IPR027417">
    <property type="entry name" value="P-loop_NTPase"/>
</dbReference>
<dbReference type="Proteomes" id="UP000327157">
    <property type="component" value="Chromosome 15"/>
</dbReference>
<dbReference type="SUPFAM" id="SSF52540">
    <property type="entry name" value="P-loop containing nucleoside triphosphate hydrolases"/>
    <property type="match status" value="1"/>
</dbReference>
<dbReference type="Pfam" id="PF05188">
    <property type="entry name" value="MutS_II"/>
    <property type="match status" value="1"/>
</dbReference>
<evidence type="ECO:0000256" key="2">
    <source>
        <dbReference type="ARBA" id="ARBA00004514"/>
    </source>
</evidence>
<evidence type="ECO:0000256" key="5">
    <source>
        <dbReference type="ARBA" id="ARBA00022763"/>
    </source>
</evidence>
<dbReference type="EMBL" id="SMOL01000401">
    <property type="protein sequence ID" value="KAB2618528.1"/>
    <property type="molecule type" value="Genomic_DNA"/>
</dbReference>
<dbReference type="Gene3D" id="3.30.420.110">
    <property type="entry name" value="MutS, connector domain"/>
    <property type="match status" value="1"/>
</dbReference>
<dbReference type="InterPro" id="IPR007695">
    <property type="entry name" value="DNA_mismatch_repair_MutS-lik_N"/>
</dbReference>
<reference evidence="10 11" key="1">
    <citation type="submission" date="2019-09" db="EMBL/GenBank/DDBJ databases">
        <authorList>
            <person name="Ou C."/>
        </authorList>
    </citation>
    <scope>NUCLEOTIDE SEQUENCE [LARGE SCALE GENOMIC DNA]</scope>
    <source>
        <strain evidence="10">S2</strain>
        <tissue evidence="10">Leaf</tissue>
    </source>
</reference>
<feature type="region of interest" description="Disordered" evidence="8">
    <location>
        <begin position="1"/>
        <end position="72"/>
    </location>
</feature>
<accession>A0A5N5GTE3</accession>
<dbReference type="InterPro" id="IPR035999">
    <property type="entry name" value="Sec7_dom_sf"/>
</dbReference>
<keyword evidence="4" id="KW-0547">Nucleotide-binding</keyword>
<dbReference type="GO" id="GO:0140664">
    <property type="term" value="F:ATP-dependent DNA damage sensor activity"/>
    <property type="evidence" value="ECO:0007669"/>
    <property type="project" value="InterPro"/>
</dbReference>
<reference evidence="10 11" key="3">
    <citation type="submission" date="2019-11" db="EMBL/GenBank/DDBJ databases">
        <title>A de novo genome assembly of a pear dwarfing rootstock.</title>
        <authorList>
            <person name="Wang F."/>
            <person name="Wang J."/>
            <person name="Li S."/>
            <person name="Zhang Y."/>
            <person name="Fang M."/>
            <person name="Ma L."/>
            <person name="Zhao Y."/>
            <person name="Jiang S."/>
        </authorList>
    </citation>
    <scope>NUCLEOTIDE SEQUENCE [LARGE SCALE GENOMIC DNA]</scope>
    <source>
        <strain evidence="10">S2</strain>
        <tissue evidence="10">Leaf</tissue>
    </source>
</reference>
<dbReference type="Gene3D" id="3.40.50.300">
    <property type="entry name" value="P-loop containing nucleotide triphosphate hydrolases"/>
    <property type="match status" value="1"/>
</dbReference>
<dbReference type="SUPFAM" id="SSF48334">
    <property type="entry name" value="DNA repair protein MutS, domain III"/>
    <property type="match status" value="1"/>
</dbReference>
<dbReference type="GO" id="GO:0005829">
    <property type="term" value="C:cytosol"/>
    <property type="evidence" value="ECO:0007669"/>
    <property type="project" value="UniProtKB-SubCell"/>
</dbReference>
<dbReference type="InterPro" id="IPR023394">
    <property type="entry name" value="Sec7_C_sf"/>
</dbReference>
<dbReference type="InterPro" id="IPR007696">
    <property type="entry name" value="DNA_mismatch_repair_MutS_core"/>
</dbReference>
<dbReference type="SMART" id="SM00533">
    <property type="entry name" value="MUTSd"/>
    <property type="match status" value="1"/>
</dbReference>
<evidence type="ECO:0000256" key="3">
    <source>
        <dbReference type="ARBA" id="ARBA00006271"/>
    </source>
</evidence>
<protein>
    <submittedName>
        <fullName evidence="10">DNA mismatch repair protein MSH7-like</fullName>
    </submittedName>
</protein>
<feature type="compositionally biased region" description="Polar residues" evidence="8">
    <location>
        <begin position="99"/>
        <end position="117"/>
    </location>
</feature>
<keyword evidence="5" id="KW-0227">DNA damage</keyword>
<dbReference type="GO" id="GO:0032301">
    <property type="term" value="C:MutSalpha complex"/>
    <property type="evidence" value="ECO:0007669"/>
    <property type="project" value="TreeGrafter"/>
</dbReference>
<dbReference type="Pfam" id="PF01624">
    <property type="entry name" value="MutS_I"/>
    <property type="match status" value="1"/>
</dbReference>